<protein>
    <submittedName>
        <fullName evidence="1">Uncharacterized protein</fullName>
    </submittedName>
</protein>
<dbReference type="Proteomes" id="UP001302949">
    <property type="component" value="Unassembled WGS sequence"/>
</dbReference>
<accession>A0ABU5Q764</accession>
<keyword evidence="2" id="KW-1185">Reference proteome</keyword>
<evidence type="ECO:0000313" key="1">
    <source>
        <dbReference type="EMBL" id="MEA5138659.1"/>
    </source>
</evidence>
<dbReference type="EMBL" id="JAYFUM010000006">
    <property type="protein sequence ID" value="MEA5138659.1"/>
    <property type="molecule type" value="Genomic_DNA"/>
</dbReference>
<sequence>MTIAITGLATTWYFDIWHKPVETIDELIGMNFDYAHKLYFKTDPENHYKINVNYPLNEFDGGIYKKRSILKDSIVHVYTWRFINHKQTIWVGETEIMKSEIIDANRYKNSIRF</sequence>
<reference evidence="1 2" key="1">
    <citation type="submission" date="2023-12" db="EMBL/GenBank/DDBJ databases">
        <title>Novel species of the genus Arcicella isolated from rivers.</title>
        <authorList>
            <person name="Lu H."/>
        </authorList>
    </citation>
    <scope>NUCLEOTIDE SEQUENCE [LARGE SCALE GENOMIC DNA]</scope>
    <source>
        <strain evidence="1 2">KCTC 23307</strain>
    </source>
</reference>
<gene>
    <name evidence="1" type="ORF">VB248_05935</name>
</gene>
<evidence type="ECO:0000313" key="2">
    <source>
        <dbReference type="Proteomes" id="UP001302949"/>
    </source>
</evidence>
<name>A0ABU5Q764_9BACT</name>
<proteinExistence type="predicted"/>
<comment type="caution">
    <text evidence="1">The sequence shown here is derived from an EMBL/GenBank/DDBJ whole genome shotgun (WGS) entry which is preliminary data.</text>
</comment>
<organism evidence="1 2">
    <name type="scientific">Arcicella rigui</name>
    <dbReference type="NCBI Taxonomy" id="797020"/>
    <lineage>
        <taxon>Bacteria</taxon>
        <taxon>Pseudomonadati</taxon>
        <taxon>Bacteroidota</taxon>
        <taxon>Cytophagia</taxon>
        <taxon>Cytophagales</taxon>
        <taxon>Flectobacillaceae</taxon>
        <taxon>Arcicella</taxon>
    </lineage>
</organism>
<dbReference type="RefSeq" id="WP_323295826.1">
    <property type="nucleotide sequence ID" value="NZ_JAYFUM010000006.1"/>
</dbReference>